<dbReference type="Proteomes" id="UP000367825">
    <property type="component" value="Unassembled WGS sequence"/>
</dbReference>
<name>A0A5E4XIY6_9BURK</name>
<dbReference type="AlphaFoldDB" id="A0A5E4XIY6"/>
<dbReference type="EMBL" id="CABPSC010000018">
    <property type="protein sequence ID" value="VVE36256.1"/>
    <property type="molecule type" value="Genomic_DNA"/>
</dbReference>
<accession>A0A5E4XIY6</accession>
<gene>
    <name evidence="3" type="ORF">PNO31109_03911</name>
</gene>
<dbReference type="InterPro" id="IPR018874">
    <property type="entry name" value="Phage_Mx8_p63_C"/>
</dbReference>
<dbReference type="Pfam" id="PF10546">
    <property type="entry name" value="P63C"/>
    <property type="match status" value="1"/>
</dbReference>
<sequence>MLAPLQKVLAMSEDQVTGRARGGRARAEKLSADERSAIASQAAQKRWADRGEGNSVTTGIPKVLQEFSSDLNLGGMKLPCAVIQGPAGVQRVLTEHGITNAILGGRSGASQRLKRSAEAAGGLLPLFIAPGQLSKFIDPELRASTLKPIDYEDHGRVVRGYDAAVLPAVCNIWLKAREAGALQKQQLGKAQKAEILMRALAETGIVALIDEATGYERVKPQNALQLYIEKLIRKELAAWAKKFPDEFYENIYKLKGWHWPGMTKNRYSVVAHYTRDLVYARLGPGVLRELEQRSPKNENGNRANKLHQWLTDDVGNPMLAQHLHSIILFQRLAIANGHGWNRFVKTVDQVLPKKGETMELPFEFT</sequence>
<reference evidence="3 4" key="1">
    <citation type="submission" date="2019-08" db="EMBL/GenBank/DDBJ databases">
        <authorList>
            <person name="Peeters C."/>
        </authorList>
    </citation>
    <scope>NUCLEOTIDE SEQUENCE [LARGE SCALE GENOMIC DNA]</scope>
    <source>
        <strain evidence="3 4">LMG 31109</strain>
    </source>
</reference>
<evidence type="ECO:0000259" key="2">
    <source>
        <dbReference type="Pfam" id="PF10546"/>
    </source>
</evidence>
<evidence type="ECO:0000313" key="3">
    <source>
        <dbReference type="EMBL" id="VVE36256.1"/>
    </source>
</evidence>
<feature type="region of interest" description="Disordered" evidence="1">
    <location>
        <begin position="14"/>
        <end position="35"/>
    </location>
</feature>
<protein>
    <recommendedName>
        <fullName evidence="2">Bacteriophage Mx8 p63 C-terminal domain-containing protein</fullName>
    </recommendedName>
</protein>
<evidence type="ECO:0000256" key="1">
    <source>
        <dbReference type="SAM" id="MobiDB-lite"/>
    </source>
</evidence>
<organism evidence="3 4">
    <name type="scientific">Pandoraea nosoerga</name>
    <dbReference type="NCBI Taxonomy" id="2508296"/>
    <lineage>
        <taxon>Bacteria</taxon>
        <taxon>Pseudomonadati</taxon>
        <taxon>Pseudomonadota</taxon>
        <taxon>Betaproteobacteria</taxon>
        <taxon>Burkholderiales</taxon>
        <taxon>Burkholderiaceae</taxon>
        <taxon>Pandoraea</taxon>
    </lineage>
</organism>
<feature type="compositionally biased region" description="Basic and acidic residues" evidence="1">
    <location>
        <begin position="25"/>
        <end position="35"/>
    </location>
</feature>
<feature type="domain" description="Bacteriophage Mx8 p63 C-terminal" evidence="2">
    <location>
        <begin position="228"/>
        <end position="319"/>
    </location>
</feature>
<proteinExistence type="predicted"/>
<evidence type="ECO:0000313" key="4">
    <source>
        <dbReference type="Proteomes" id="UP000367825"/>
    </source>
</evidence>
<keyword evidence="4" id="KW-1185">Reference proteome</keyword>